<dbReference type="Gene3D" id="2.60.40.1180">
    <property type="entry name" value="Golgi alpha-mannosidase II"/>
    <property type="match status" value="1"/>
</dbReference>
<evidence type="ECO:0000256" key="6">
    <source>
        <dbReference type="ARBA" id="ARBA00023277"/>
    </source>
</evidence>
<evidence type="ECO:0000313" key="9">
    <source>
        <dbReference type="EMBL" id="MCH7411177.1"/>
    </source>
</evidence>
<organism evidence="9 10">
    <name type="scientific">Belliella filtrata</name>
    <dbReference type="NCBI Taxonomy" id="2923435"/>
    <lineage>
        <taxon>Bacteria</taxon>
        <taxon>Pseudomonadati</taxon>
        <taxon>Bacteroidota</taxon>
        <taxon>Cytophagia</taxon>
        <taxon>Cytophagales</taxon>
        <taxon>Cyclobacteriaceae</taxon>
        <taxon>Belliella</taxon>
    </lineage>
</organism>
<comment type="similarity">
    <text evidence="2">Belongs to the glycosyl hydrolase 51 family.</text>
</comment>
<evidence type="ECO:0000256" key="2">
    <source>
        <dbReference type="ARBA" id="ARBA00007186"/>
    </source>
</evidence>
<evidence type="ECO:0000259" key="8">
    <source>
        <dbReference type="SMART" id="SM00813"/>
    </source>
</evidence>
<dbReference type="Gene3D" id="2.60.120.260">
    <property type="entry name" value="Galactose-binding domain-like"/>
    <property type="match status" value="1"/>
</dbReference>
<dbReference type="InterPro" id="IPR055235">
    <property type="entry name" value="ASD1_cat"/>
</dbReference>
<dbReference type="SUPFAM" id="SSF51445">
    <property type="entry name" value="(Trans)glycosidases"/>
    <property type="match status" value="1"/>
</dbReference>
<comment type="caution">
    <text evidence="9">The sequence shown here is derived from an EMBL/GenBank/DDBJ whole genome shotgun (WGS) entry which is preliminary data.</text>
</comment>
<dbReference type="RefSeq" id="WP_241349530.1">
    <property type="nucleotide sequence ID" value="NZ_JAKZGP010000062.1"/>
</dbReference>
<evidence type="ECO:0000256" key="4">
    <source>
        <dbReference type="ARBA" id="ARBA00012670"/>
    </source>
</evidence>
<dbReference type="InterPro" id="IPR017853">
    <property type="entry name" value="GH"/>
</dbReference>
<dbReference type="SUPFAM" id="SSF51011">
    <property type="entry name" value="Glycosyl hydrolase domain"/>
    <property type="match status" value="1"/>
</dbReference>
<comment type="subunit">
    <text evidence="3">Homohexamer; trimer of dimers.</text>
</comment>
<name>A0ABS9V440_9BACT</name>
<keyword evidence="5" id="KW-0378">Hydrolase</keyword>
<evidence type="ECO:0000256" key="3">
    <source>
        <dbReference type="ARBA" id="ARBA00011165"/>
    </source>
</evidence>
<dbReference type="EC" id="3.2.1.55" evidence="4"/>
<dbReference type="InterPro" id="IPR010720">
    <property type="entry name" value="Alpha-L-AF_C"/>
</dbReference>
<feature type="domain" description="Alpha-L-arabinofuranosidase C-terminal" evidence="8">
    <location>
        <begin position="606"/>
        <end position="779"/>
    </location>
</feature>
<reference evidence="9" key="1">
    <citation type="submission" date="2022-03" db="EMBL/GenBank/DDBJ databases">
        <title>De novo assembled genomes of Belliella spp. (Cyclobacteriaceae) strains.</title>
        <authorList>
            <person name="Szabo A."/>
            <person name="Korponai K."/>
            <person name="Felfoldi T."/>
        </authorList>
    </citation>
    <scope>NUCLEOTIDE SEQUENCE</scope>
    <source>
        <strain evidence="9">DSM 111904</strain>
    </source>
</reference>
<dbReference type="Pfam" id="PF06964">
    <property type="entry name" value="Alpha-L-AF_C"/>
    <property type="match status" value="1"/>
</dbReference>
<dbReference type="Pfam" id="PF22848">
    <property type="entry name" value="ASD1_dom"/>
    <property type="match status" value="1"/>
</dbReference>
<dbReference type="SMART" id="SM00813">
    <property type="entry name" value="Alpha-L-AF_C"/>
    <property type="match status" value="1"/>
</dbReference>
<dbReference type="Gene3D" id="3.20.20.80">
    <property type="entry name" value="Glycosidases"/>
    <property type="match status" value="1"/>
</dbReference>
<evidence type="ECO:0000313" key="10">
    <source>
        <dbReference type="Proteomes" id="UP001165489"/>
    </source>
</evidence>
<dbReference type="PANTHER" id="PTHR43576:SF2">
    <property type="entry name" value="INTRACELLULAR EXO-ALPHA-L-ARABINOFURANOSIDASE 2"/>
    <property type="match status" value="1"/>
</dbReference>
<dbReference type="EMBL" id="JAKZGP010000062">
    <property type="protein sequence ID" value="MCH7411177.1"/>
    <property type="molecule type" value="Genomic_DNA"/>
</dbReference>
<dbReference type="Proteomes" id="UP001165489">
    <property type="component" value="Unassembled WGS sequence"/>
</dbReference>
<keyword evidence="10" id="KW-1185">Reference proteome</keyword>
<sequence length="789" mass="88950">MNLSRKELDSIVMRCFSLLAAFLSFILGFACNEVSSPLVIDLSPVLNATSDSLNGWETEYWSPQENYRVKFDETSSKGVLMIEADTFGISRWYRKVQLSPYSTYKVSGAYQLMGVEGQDEKAGAGIRLGQMKMKLDTVLRGDSDWISFEEVFETGGYDSFLMELVLGKSGPAKGKVFLKDVVVEEIGREELKPSLSIDIQAQQTPMEPYIYGQFIEHMGKCIYGGIWAELLVDRKFYYAPGVKKSAWQVVGNQVIHDDGYQYAGNPTPKINAKLYQEQGIQQGGLKYLAKKYSGYFLLNIEGEVDLDVYWFDEKSAKHKVEVKEENETGGLVKVYFSFEPNKSVEQAGIGLVASGTGTVHVLASSLMPDDHVEGFRADVLALMKTLDSPIYRWPGGNFVSGYDWKDGVGDRDKRPTRYERAWDGLETNDVGIHEFMNLCHLLGTEANIAVNTGLGSAEMAAEQVQYVNGGSNTIMGKWRAENGREAPYGVKLWAVGNEMFGDWQLGHMPIEQYVEKHNEVAKAMREVDPSIELIGVGFPGHWNDMMYAHSLEYMDYISEHIYKQDWHSGGLLTHARQLADVIREVAAEHRKRSEDSQTPLLRIAMDEWNYWYGPHVHGLLGTRYFLRDALGIASGLHEFSRQSDIYYMANYAQTVNVIGAIKATQTSSWMEATGHVLAMYRKHFRPIPLAIDGDHKPLDIAASLTEDKKTLSIAVVNATYEDYVLPVDLGDSKVNSQGEMILLSANDDMDFNDENDQKIDVREQQVNWEKRGFNIPKMSVVIFKFDLKE</sequence>
<accession>A0ABS9V440</accession>
<proteinExistence type="inferred from homology"/>
<dbReference type="PROSITE" id="PS51257">
    <property type="entry name" value="PROKAR_LIPOPROTEIN"/>
    <property type="match status" value="1"/>
</dbReference>
<comment type="catalytic activity">
    <reaction evidence="1">
        <text>Hydrolysis of terminal non-reducing alpha-L-arabinofuranoside residues in alpha-L-arabinosides.</text>
        <dbReference type="EC" id="3.2.1.55"/>
    </reaction>
</comment>
<keyword evidence="7" id="KW-0326">Glycosidase</keyword>
<evidence type="ECO:0000256" key="1">
    <source>
        <dbReference type="ARBA" id="ARBA00001462"/>
    </source>
</evidence>
<dbReference type="InterPro" id="IPR013780">
    <property type="entry name" value="Glyco_hydro_b"/>
</dbReference>
<dbReference type="PANTHER" id="PTHR43576">
    <property type="entry name" value="ALPHA-L-ARABINOFURANOSIDASE C-RELATED"/>
    <property type="match status" value="1"/>
</dbReference>
<evidence type="ECO:0000256" key="5">
    <source>
        <dbReference type="ARBA" id="ARBA00022801"/>
    </source>
</evidence>
<protein>
    <recommendedName>
        <fullName evidence="4">non-reducing end alpha-L-arabinofuranosidase</fullName>
        <ecNumber evidence="4">3.2.1.55</ecNumber>
    </recommendedName>
</protein>
<evidence type="ECO:0000256" key="7">
    <source>
        <dbReference type="ARBA" id="ARBA00023295"/>
    </source>
</evidence>
<keyword evidence="6" id="KW-0119">Carbohydrate metabolism</keyword>
<gene>
    <name evidence="9" type="ORF">MM239_17405</name>
</gene>